<dbReference type="SUPFAM" id="SSF55073">
    <property type="entry name" value="Nucleotide cyclase"/>
    <property type="match status" value="1"/>
</dbReference>
<keyword evidence="6" id="KW-1185">Reference proteome</keyword>
<dbReference type="Gene3D" id="3.30.70.270">
    <property type="match status" value="1"/>
</dbReference>
<proteinExistence type="predicted"/>
<evidence type="ECO:0000256" key="2">
    <source>
        <dbReference type="ARBA" id="ARBA00034247"/>
    </source>
</evidence>
<feature type="transmembrane region" description="Helical" evidence="3">
    <location>
        <begin position="129"/>
        <end position="148"/>
    </location>
</feature>
<dbReference type="CDD" id="cd01949">
    <property type="entry name" value="GGDEF"/>
    <property type="match status" value="1"/>
</dbReference>
<dbReference type="PROSITE" id="PS50887">
    <property type="entry name" value="GGDEF"/>
    <property type="match status" value="1"/>
</dbReference>
<feature type="transmembrane region" description="Helical" evidence="3">
    <location>
        <begin position="38"/>
        <end position="54"/>
    </location>
</feature>
<feature type="transmembrane region" description="Helical" evidence="3">
    <location>
        <begin position="6"/>
        <end position="26"/>
    </location>
</feature>
<feature type="transmembrane region" description="Helical" evidence="3">
    <location>
        <begin position="74"/>
        <end position="93"/>
    </location>
</feature>
<feature type="transmembrane region" description="Helical" evidence="3">
    <location>
        <begin position="193"/>
        <end position="213"/>
    </location>
</feature>
<keyword evidence="3" id="KW-0472">Membrane</keyword>
<dbReference type="InterPro" id="IPR050469">
    <property type="entry name" value="Diguanylate_Cyclase"/>
</dbReference>
<dbReference type="EC" id="2.7.7.65" evidence="1"/>
<dbReference type="NCBIfam" id="TIGR00254">
    <property type="entry name" value="GGDEF"/>
    <property type="match status" value="1"/>
</dbReference>
<evidence type="ECO:0000259" key="4">
    <source>
        <dbReference type="PROSITE" id="PS50887"/>
    </source>
</evidence>
<gene>
    <name evidence="5" type="ORF">J2X19_003651</name>
</gene>
<sequence length="383" mass="41924">MALDIHLPTVLFLHQTSFMLGALVFVQLRRQSSGTRGLGLLALAFAFLAAAYTFTASSAHAGHIELPALVRPHATMLFAALGYSLLWAGFIELAGRRRWQQNRLVLVLPLGLSLVGIASGFPYDPMLRGAVYYVFASLALAVAGYRVLRNARIEPLPSRRPLAICMGLGALFYAVRLAGLLSGSDWLVNVAEVFFIEILCNFGMALLTVTLVNERSQRRLQRMAQTDPLTGVGNRRWFLSQLPPQPGADAALVLIDLDHFKQINDRFGHATGDEVLVACAQYVQGMLREHDAFARYGGEEFVLYLPEVSSAEALQVADRLRQGIATLVCEHQGQRVPVSASMGVAMAHPQDTQWQAVLHRADQALYAAKSAGRNRVESDNTKG</sequence>
<dbReference type="PANTHER" id="PTHR45138:SF9">
    <property type="entry name" value="DIGUANYLATE CYCLASE DGCM-RELATED"/>
    <property type="match status" value="1"/>
</dbReference>
<comment type="caution">
    <text evidence="5">The sequence shown here is derived from an EMBL/GenBank/DDBJ whole genome shotgun (WGS) entry which is preliminary data.</text>
</comment>
<reference evidence="5 6" key="1">
    <citation type="submission" date="2023-07" db="EMBL/GenBank/DDBJ databases">
        <title>Sorghum-associated microbial communities from plants grown in Nebraska, USA.</title>
        <authorList>
            <person name="Schachtman D."/>
        </authorList>
    </citation>
    <scope>NUCLEOTIDE SEQUENCE [LARGE SCALE GENOMIC DNA]</scope>
    <source>
        <strain evidence="5 6">BE313</strain>
    </source>
</reference>
<dbReference type="PANTHER" id="PTHR45138">
    <property type="entry name" value="REGULATORY COMPONENTS OF SENSORY TRANSDUCTION SYSTEM"/>
    <property type="match status" value="1"/>
</dbReference>
<comment type="catalytic activity">
    <reaction evidence="2">
        <text>2 GTP = 3',3'-c-di-GMP + 2 diphosphate</text>
        <dbReference type="Rhea" id="RHEA:24898"/>
        <dbReference type="ChEBI" id="CHEBI:33019"/>
        <dbReference type="ChEBI" id="CHEBI:37565"/>
        <dbReference type="ChEBI" id="CHEBI:58805"/>
        <dbReference type="EC" id="2.7.7.65"/>
    </reaction>
</comment>
<evidence type="ECO:0000313" key="6">
    <source>
        <dbReference type="Proteomes" id="UP001180487"/>
    </source>
</evidence>
<dbReference type="InterPro" id="IPR029787">
    <property type="entry name" value="Nucleotide_cyclase"/>
</dbReference>
<keyword evidence="3" id="KW-0812">Transmembrane</keyword>
<evidence type="ECO:0000256" key="3">
    <source>
        <dbReference type="SAM" id="Phobius"/>
    </source>
</evidence>
<feature type="transmembrane region" description="Helical" evidence="3">
    <location>
        <begin position="105"/>
        <end position="123"/>
    </location>
</feature>
<accession>A0ABU2CC90</accession>
<feature type="domain" description="GGDEF" evidence="4">
    <location>
        <begin position="248"/>
        <end position="381"/>
    </location>
</feature>
<dbReference type="InterPro" id="IPR000160">
    <property type="entry name" value="GGDEF_dom"/>
</dbReference>
<protein>
    <recommendedName>
        <fullName evidence="1">diguanylate cyclase</fullName>
        <ecNumber evidence="1">2.7.7.65</ecNumber>
    </recommendedName>
</protein>
<feature type="transmembrane region" description="Helical" evidence="3">
    <location>
        <begin position="160"/>
        <end position="181"/>
    </location>
</feature>
<evidence type="ECO:0000313" key="5">
    <source>
        <dbReference type="EMBL" id="MDR7378957.1"/>
    </source>
</evidence>
<dbReference type="Pfam" id="PF00990">
    <property type="entry name" value="GGDEF"/>
    <property type="match status" value="1"/>
</dbReference>
<dbReference type="EMBL" id="JAVDXT010000003">
    <property type="protein sequence ID" value="MDR7378957.1"/>
    <property type="molecule type" value="Genomic_DNA"/>
</dbReference>
<dbReference type="SMART" id="SM00267">
    <property type="entry name" value="GGDEF"/>
    <property type="match status" value="1"/>
</dbReference>
<organism evidence="5 6">
    <name type="scientific">Rhodoferax ferrireducens</name>
    <dbReference type="NCBI Taxonomy" id="192843"/>
    <lineage>
        <taxon>Bacteria</taxon>
        <taxon>Pseudomonadati</taxon>
        <taxon>Pseudomonadota</taxon>
        <taxon>Betaproteobacteria</taxon>
        <taxon>Burkholderiales</taxon>
        <taxon>Comamonadaceae</taxon>
        <taxon>Rhodoferax</taxon>
    </lineage>
</organism>
<dbReference type="RefSeq" id="WP_310375248.1">
    <property type="nucleotide sequence ID" value="NZ_JAVDXT010000003.1"/>
</dbReference>
<dbReference type="Proteomes" id="UP001180487">
    <property type="component" value="Unassembled WGS sequence"/>
</dbReference>
<evidence type="ECO:0000256" key="1">
    <source>
        <dbReference type="ARBA" id="ARBA00012528"/>
    </source>
</evidence>
<name>A0ABU2CC90_9BURK</name>
<dbReference type="InterPro" id="IPR043128">
    <property type="entry name" value="Rev_trsase/Diguanyl_cyclase"/>
</dbReference>
<keyword evidence="3" id="KW-1133">Transmembrane helix</keyword>